<name>A0AAP0ESF7_9MAGN</name>
<dbReference type="EMBL" id="JBBNAE010000009">
    <property type="protein sequence ID" value="KAK9097460.1"/>
    <property type="molecule type" value="Genomic_DNA"/>
</dbReference>
<dbReference type="AlphaFoldDB" id="A0AAP0ESF7"/>
<comment type="caution">
    <text evidence="1">The sequence shown here is derived from an EMBL/GenBank/DDBJ whole genome shotgun (WGS) entry which is preliminary data.</text>
</comment>
<protein>
    <submittedName>
        <fullName evidence="1">Uncharacterized protein</fullName>
    </submittedName>
</protein>
<organism evidence="1 2">
    <name type="scientific">Stephania japonica</name>
    <dbReference type="NCBI Taxonomy" id="461633"/>
    <lineage>
        <taxon>Eukaryota</taxon>
        <taxon>Viridiplantae</taxon>
        <taxon>Streptophyta</taxon>
        <taxon>Embryophyta</taxon>
        <taxon>Tracheophyta</taxon>
        <taxon>Spermatophyta</taxon>
        <taxon>Magnoliopsida</taxon>
        <taxon>Ranunculales</taxon>
        <taxon>Menispermaceae</taxon>
        <taxon>Menispermoideae</taxon>
        <taxon>Cissampelideae</taxon>
        <taxon>Stephania</taxon>
    </lineage>
</organism>
<evidence type="ECO:0000313" key="1">
    <source>
        <dbReference type="EMBL" id="KAK9097460.1"/>
    </source>
</evidence>
<sequence>MEETTGIKVDIEIHQFEQHRCRNRHQIDLNRWRDPFVLQFCSSEDQPRLLIGRDPFVLERFPALNL</sequence>
<reference evidence="1 2" key="1">
    <citation type="submission" date="2024-01" db="EMBL/GenBank/DDBJ databases">
        <title>Genome assemblies of Stephania.</title>
        <authorList>
            <person name="Yang L."/>
        </authorList>
    </citation>
    <scope>NUCLEOTIDE SEQUENCE [LARGE SCALE GENOMIC DNA]</scope>
    <source>
        <strain evidence="1">QJT</strain>
        <tissue evidence="1">Leaf</tissue>
    </source>
</reference>
<keyword evidence="2" id="KW-1185">Reference proteome</keyword>
<dbReference type="Proteomes" id="UP001417504">
    <property type="component" value="Unassembled WGS sequence"/>
</dbReference>
<gene>
    <name evidence="1" type="ORF">Sjap_022957</name>
</gene>
<evidence type="ECO:0000313" key="2">
    <source>
        <dbReference type="Proteomes" id="UP001417504"/>
    </source>
</evidence>
<proteinExistence type="predicted"/>
<accession>A0AAP0ESF7</accession>